<dbReference type="STRING" id="429701.A0A2G9HD89"/>
<dbReference type="InterPro" id="IPR032675">
    <property type="entry name" value="LRR_dom_sf"/>
</dbReference>
<organism evidence="1 2">
    <name type="scientific">Handroanthus impetiginosus</name>
    <dbReference type="NCBI Taxonomy" id="429701"/>
    <lineage>
        <taxon>Eukaryota</taxon>
        <taxon>Viridiplantae</taxon>
        <taxon>Streptophyta</taxon>
        <taxon>Embryophyta</taxon>
        <taxon>Tracheophyta</taxon>
        <taxon>Spermatophyta</taxon>
        <taxon>Magnoliopsida</taxon>
        <taxon>eudicotyledons</taxon>
        <taxon>Gunneridae</taxon>
        <taxon>Pentapetalae</taxon>
        <taxon>asterids</taxon>
        <taxon>lamiids</taxon>
        <taxon>Lamiales</taxon>
        <taxon>Bignoniaceae</taxon>
        <taxon>Crescentiina</taxon>
        <taxon>Tabebuia alliance</taxon>
        <taxon>Handroanthus</taxon>
    </lineage>
</organism>
<accession>A0A2G9HD89</accession>
<dbReference type="Gene3D" id="3.80.10.10">
    <property type="entry name" value="Ribonuclease Inhibitor"/>
    <property type="match status" value="1"/>
</dbReference>
<sequence>MSSGHVVTRRVSLAKCDRLMKLKIEGVLLRMQQPLELPPSLIKFALKNTQLSEDPMKTPKNLPKLKILHLKYVHGFGSKIDCSGTDSFPQLQVLRLNGLFGLEELIEEEVMGMPTLKQVTIDPGL</sequence>
<gene>
    <name evidence="1" type="ORF">CDL12_11877</name>
</gene>
<dbReference type="SUPFAM" id="SSF52047">
    <property type="entry name" value="RNI-like"/>
    <property type="match status" value="1"/>
</dbReference>
<reference evidence="2" key="1">
    <citation type="journal article" date="2018" name="Gigascience">
        <title>Genome assembly of the Pink Ipe (Handroanthus impetiginosus, Bignoniaceae), a highly valued, ecologically keystone Neotropical timber forest tree.</title>
        <authorList>
            <person name="Silva-Junior O.B."/>
            <person name="Grattapaglia D."/>
            <person name="Novaes E."/>
            <person name="Collevatti R.G."/>
        </authorList>
    </citation>
    <scope>NUCLEOTIDE SEQUENCE [LARGE SCALE GENOMIC DNA]</scope>
    <source>
        <strain evidence="2">cv. UFG-1</strain>
    </source>
</reference>
<evidence type="ECO:0000313" key="1">
    <source>
        <dbReference type="EMBL" id="PIN15476.1"/>
    </source>
</evidence>
<proteinExistence type="predicted"/>
<protein>
    <submittedName>
        <fullName evidence="1">Uncharacterized protein</fullName>
    </submittedName>
</protein>
<evidence type="ECO:0000313" key="2">
    <source>
        <dbReference type="Proteomes" id="UP000231279"/>
    </source>
</evidence>
<comment type="caution">
    <text evidence="1">The sequence shown here is derived from an EMBL/GenBank/DDBJ whole genome shotgun (WGS) entry which is preliminary data.</text>
</comment>
<keyword evidence="2" id="KW-1185">Reference proteome</keyword>
<dbReference type="AlphaFoldDB" id="A0A2G9HD89"/>
<name>A0A2G9HD89_9LAMI</name>
<dbReference type="Proteomes" id="UP000231279">
    <property type="component" value="Unassembled WGS sequence"/>
</dbReference>
<dbReference type="EMBL" id="NKXS01002062">
    <property type="protein sequence ID" value="PIN15476.1"/>
    <property type="molecule type" value="Genomic_DNA"/>
</dbReference>